<organism evidence="2 3">
    <name type="scientific">Paraburkholderia humisilvae</name>
    <dbReference type="NCBI Taxonomy" id="627669"/>
    <lineage>
        <taxon>Bacteria</taxon>
        <taxon>Pseudomonadati</taxon>
        <taxon>Pseudomonadota</taxon>
        <taxon>Betaproteobacteria</taxon>
        <taxon>Burkholderiales</taxon>
        <taxon>Burkholderiaceae</taxon>
        <taxon>Paraburkholderia</taxon>
    </lineage>
</organism>
<evidence type="ECO:0000313" key="3">
    <source>
        <dbReference type="Proteomes" id="UP000494363"/>
    </source>
</evidence>
<feature type="domain" description="DUF427" evidence="1">
    <location>
        <begin position="23"/>
        <end position="115"/>
    </location>
</feature>
<dbReference type="InterPro" id="IPR038694">
    <property type="entry name" value="DUF427_sf"/>
</dbReference>
<reference evidence="2 3" key="1">
    <citation type="submission" date="2020-04" db="EMBL/GenBank/DDBJ databases">
        <authorList>
            <person name="De Canck E."/>
        </authorList>
    </citation>
    <scope>NUCLEOTIDE SEQUENCE [LARGE SCALE GENOMIC DNA]</scope>
    <source>
        <strain evidence="2 3">LMG 29542</strain>
    </source>
</reference>
<dbReference type="Pfam" id="PF04248">
    <property type="entry name" value="NTP_transf_9"/>
    <property type="match status" value="1"/>
</dbReference>
<name>A0A6J5E9E7_9BURK</name>
<accession>A0A6J5E9E7</accession>
<dbReference type="RefSeq" id="WP_175228448.1">
    <property type="nucleotide sequence ID" value="NZ_CADIKH010000019.1"/>
</dbReference>
<protein>
    <recommendedName>
        <fullName evidence="1">DUF427 domain-containing protein</fullName>
    </recommendedName>
</protein>
<keyword evidence="3" id="KW-1185">Reference proteome</keyword>
<dbReference type="PANTHER" id="PTHR34310:SF9">
    <property type="entry name" value="BLR5716 PROTEIN"/>
    <property type="match status" value="1"/>
</dbReference>
<sequence length="125" mass="13808">MQKTVKIPGPDHPITVTKSPSHVVVVVAGKVIADTKNALVLREAAYPEVLYIPREDADMAQFERTAHATYCPYKGDCSYYSLPAGGEQSVNAVWTYEDPYDAVSMIKGHLAFYPDRVDAVQIHPN</sequence>
<evidence type="ECO:0000259" key="1">
    <source>
        <dbReference type="Pfam" id="PF04248"/>
    </source>
</evidence>
<dbReference type="Proteomes" id="UP000494363">
    <property type="component" value="Unassembled WGS sequence"/>
</dbReference>
<gene>
    <name evidence="2" type="ORF">LMG29542_04294</name>
</gene>
<evidence type="ECO:0000313" key="2">
    <source>
        <dbReference type="EMBL" id="CAB3762214.1"/>
    </source>
</evidence>
<dbReference type="EMBL" id="CADIKH010000019">
    <property type="protein sequence ID" value="CAB3762214.1"/>
    <property type="molecule type" value="Genomic_DNA"/>
</dbReference>
<dbReference type="Gene3D" id="2.170.150.40">
    <property type="entry name" value="Domain of unknown function (DUF427)"/>
    <property type="match status" value="1"/>
</dbReference>
<proteinExistence type="predicted"/>
<dbReference type="AlphaFoldDB" id="A0A6J5E9E7"/>
<dbReference type="InterPro" id="IPR007361">
    <property type="entry name" value="DUF427"/>
</dbReference>
<dbReference type="PANTHER" id="PTHR34310">
    <property type="entry name" value="DUF427 DOMAIN PROTEIN (AFU_ORTHOLOGUE AFUA_3G02220)"/>
    <property type="match status" value="1"/>
</dbReference>